<accession>A0A345WJW4</accession>
<evidence type="ECO:0000313" key="2">
    <source>
        <dbReference type="EMBL" id="AXJ93357.1"/>
    </source>
</evidence>
<dbReference type="RefSeq" id="YP_009512665.1">
    <property type="nucleotide sequence ID" value="NC_039174.1"/>
</dbReference>
<keyword evidence="1" id="KW-0812">Transmembrane</keyword>
<feature type="transmembrane region" description="Helical" evidence="1">
    <location>
        <begin position="30"/>
        <end position="51"/>
    </location>
</feature>
<geneLocation type="mitochondrion" evidence="2"/>
<dbReference type="EMBL" id="MG272262">
    <property type="protein sequence ID" value="AXJ93357.1"/>
    <property type="molecule type" value="Genomic_DNA"/>
</dbReference>
<name>A0A345WJW4_UROMR</name>
<proteinExistence type="predicted"/>
<reference evidence="2" key="2">
    <citation type="journal article" date="2018" name="Mitochondrial DNA Part B Resour">
        <title>Uronema marinum mitochondrion, complete genome.</title>
        <authorList>
            <person name="Li R."/>
            <person name="Gao Y."/>
            <person name="Hou Y."/>
            <person name="Ye S."/>
            <person name="Wang L."/>
            <person name="Sun J."/>
            <person name="Li Q."/>
        </authorList>
    </citation>
    <scope>NUCLEOTIDE SEQUENCE</scope>
</reference>
<feature type="transmembrane region" description="Helical" evidence="1">
    <location>
        <begin position="63"/>
        <end position="82"/>
    </location>
</feature>
<keyword evidence="2" id="KW-0496">Mitochondrion</keyword>
<dbReference type="AlphaFoldDB" id="A0A345WJW4"/>
<organism evidence="2">
    <name type="scientific">Uronema marinum</name>
    <name type="common">Marine ciliate</name>
    <dbReference type="NCBI Taxonomy" id="35107"/>
    <lineage>
        <taxon>Eukaryota</taxon>
        <taxon>Sar</taxon>
        <taxon>Alveolata</taxon>
        <taxon>Ciliophora</taxon>
        <taxon>Intramacronucleata</taxon>
        <taxon>Oligohymenophorea</taxon>
        <taxon>Scuticociliatia</taxon>
        <taxon>Philasterida</taxon>
        <taxon>Uronematidae</taxon>
        <taxon>Uronema</taxon>
    </lineage>
</organism>
<sequence length="117" mass="14111">MVQLWINFWIFFFWLSLFVFLFNPTNFLSLLFYSEVTWLVLYCFSILIASINDDINMMSNTFFILGLAGLEFSFGFLLLILFKNFNVSLNFVNTKDFSQNYLNSKNINFFNKYFWIK</sequence>
<reference evidence="2" key="1">
    <citation type="submission" date="2017-10" db="EMBL/GenBank/DDBJ databases">
        <authorList>
            <person name="Banno H."/>
            <person name="Chua N.-H."/>
        </authorList>
    </citation>
    <scope>NUCLEOTIDE SEQUENCE</scope>
</reference>
<feature type="transmembrane region" description="Helical" evidence="1">
    <location>
        <begin position="6"/>
        <end position="23"/>
    </location>
</feature>
<dbReference type="GeneID" id="37625973"/>
<protein>
    <submittedName>
        <fullName evidence="2">NADH dehydrogenase subunit 4L</fullName>
    </submittedName>
</protein>
<gene>
    <name evidence="2" type="primary">nad4l</name>
</gene>
<keyword evidence="1" id="KW-1133">Transmembrane helix</keyword>
<evidence type="ECO:0000256" key="1">
    <source>
        <dbReference type="SAM" id="Phobius"/>
    </source>
</evidence>
<keyword evidence="1" id="KW-0472">Membrane</keyword>